<feature type="domain" description="Doublecortin" evidence="1">
    <location>
        <begin position="58"/>
        <end position="152"/>
    </location>
</feature>
<dbReference type="InterPro" id="IPR057424">
    <property type="entry name" value="Ubiquitin_DCDC1"/>
</dbReference>
<sequence>MKVEQHNSDLSSAIPTLNSHLGIVERAAQDEESSGLENYRYKHMTHIAPESRLLAKQGLKLKVFENGFSEGYVVLHFNLHEAEKGIQGDKSQLMHRFLDACTSCSKVSESGGGPAGRRIANRVFTRDGEEITNVHDLVYDQEIWLSYGEDFKPPHVVVLELCLDKATCMSLWGEKEMVQRESFDDEGRGKEKSSLWRAVNGFPSGCKRHHVNLLNPGSELSQARSLQVAEYFKTL</sequence>
<dbReference type="Pfam" id="PF25510">
    <property type="entry name" value="Ubiquitin_DCDC1"/>
    <property type="match status" value="1"/>
</dbReference>
<name>A0ABN8SQ25_9CNID</name>
<keyword evidence="3" id="KW-1185">Reference proteome</keyword>
<comment type="caution">
    <text evidence="2">The sequence shown here is derived from an EMBL/GenBank/DDBJ whole genome shotgun (WGS) entry which is preliminary data.</text>
</comment>
<gene>
    <name evidence="2" type="ORF">PEVE_00026108</name>
</gene>
<evidence type="ECO:0000259" key="1">
    <source>
        <dbReference type="Pfam" id="PF25510"/>
    </source>
</evidence>
<evidence type="ECO:0000313" key="2">
    <source>
        <dbReference type="EMBL" id="CAH3193568.1"/>
    </source>
</evidence>
<dbReference type="PANTHER" id="PTHR46302:SF3">
    <property type="entry name" value="DOUBLECORTIN DOMAIN-CONTAINING PROTEIN 1"/>
    <property type="match status" value="1"/>
</dbReference>
<dbReference type="EMBL" id="CALNXI010003525">
    <property type="protein sequence ID" value="CAH3193568.1"/>
    <property type="molecule type" value="Genomic_DNA"/>
</dbReference>
<evidence type="ECO:0000313" key="3">
    <source>
        <dbReference type="Proteomes" id="UP001159427"/>
    </source>
</evidence>
<dbReference type="PANTHER" id="PTHR46302">
    <property type="entry name" value="DOUBLECORTIN DOMAIN-CONTAINING PROTEIN 1"/>
    <property type="match status" value="1"/>
</dbReference>
<dbReference type="Proteomes" id="UP001159427">
    <property type="component" value="Unassembled WGS sequence"/>
</dbReference>
<accession>A0ABN8SQ25</accession>
<reference evidence="2 3" key="1">
    <citation type="submission" date="2022-05" db="EMBL/GenBank/DDBJ databases">
        <authorList>
            <consortium name="Genoscope - CEA"/>
            <person name="William W."/>
        </authorList>
    </citation>
    <scope>NUCLEOTIDE SEQUENCE [LARGE SCALE GENOMIC DNA]</scope>
</reference>
<dbReference type="InterPro" id="IPR043188">
    <property type="entry name" value="DCDC1"/>
</dbReference>
<organism evidence="2 3">
    <name type="scientific">Porites evermanni</name>
    <dbReference type="NCBI Taxonomy" id="104178"/>
    <lineage>
        <taxon>Eukaryota</taxon>
        <taxon>Metazoa</taxon>
        <taxon>Cnidaria</taxon>
        <taxon>Anthozoa</taxon>
        <taxon>Hexacorallia</taxon>
        <taxon>Scleractinia</taxon>
        <taxon>Fungiina</taxon>
        <taxon>Poritidae</taxon>
        <taxon>Porites</taxon>
    </lineage>
</organism>
<protein>
    <recommendedName>
        <fullName evidence="1">Doublecortin domain-containing protein</fullName>
    </recommendedName>
</protein>
<proteinExistence type="predicted"/>